<reference evidence="5 6" key="1">
    <citation type="submission" date="2020-08" db="EMBL/GenBank/DDBJ databases">
        <title>A Genomic Blueprint of the Chicken Gut Microbiome.</title>
        <authorList>
            <person name="Gilroy R."/>
            <person name="Ravi A."/>
            <person name="Getino M."/>
            <person name="Pursley I."/>
            <person name="Horton D.L."/>
            <person name="Alikhan N.-F."/>
            <person name="Baker D."/>
            <person name="Gharbi K."/>
            <person name="Hall N."/>
            <person name="Watson M."/>
            <person name="Adriaenssens E.M."/>
            <person name="Foster-Nyarko E."/>
            <person name="Jarju S."/>
            <person name="Secka A."/>
            <person name="Antonio M."/>
            <person name="Oren A."/>
            <person name="Chaudhuri R."/>
            <person name="La Ragione R.M."/>
            <person name="Hildebrand F."/>
            <person name="Pallen M.J."/>
        </authorList>
    </citation>
    <scope>NUCLEOTIDE SEQUENCE [LARGE SCALE GENOMIC DNA]</scope>
    <source>
        <strain evidence="5 6">Sa2BUA9</strain>
    </source>
</reference>
<gene>
    <name evidence="5" type="ORF">H9650_16500</name>
</gene>
<dbReference type="SUPFAM" id="SSF46689">
    <property type="entry name" value="Homeodomain-like"/>
    <property type="match status" value="1"/>
</dbReference>
<dbReference type="InterPro" id="IPR039532">
    <property type="entry name" value="TetR_C_Firmicutes"/>
</dbReference>
<evidence type="ECO:0000256" key="1">
    <source>
        <dbReference type="ARBA" id="ARBA00022491"/>
    </source>
</evidence>
<evidence type="ECO:0000313" key="6">
    <source>
        <dbReference type="Proteomes" id="UP000640786"/>
    </source>
</evidence>
<name>A0ABR8RD77_9BACI</name>
<dbReference type="PROSITE" id="PS50977">
    <property type="entry name" value="HTH_TETR_2"/>
    <property type="match status" value="1"/>
</dbReference>
<dbReference type="PANTHER" id="PTHR43479">
    <property type="entry name" value="ACREF/ENVCD OPERON REPRESSOR-RELATED"/>
    <property type="match status" value="1"/>
</dbReference>
<dbReference type="InterPro" id="IPR009057">
    <property type="entry name" value="Homeodomain-like_sf"/>
</dbReference>
<feature type="domain" description="HTH tetR-type" evidence="4">
    <location>
        <begin position="10"/>
        <end position="70"/>
    </location>
</feature>
<keyword evidence="6" id="KW-1185">Reference proteome</keyword>
<comment type="caution">
    <text evidence="5">The sequence shown here is derived from an EMBL/GenBank/DDBJ whole genome shotgun (WGS) entry which is preliminary data.</text>
</comment>
<proteinExistence type="predicted"/>
<dbReference type="InterPro" id="IPR050624">
    <property type="entry name" value="HTH-type_Tx_Regulator"/>
</dbReference>
<accession>A0ABR8RD77</accession>
<dbReference type="InterPro" id="IPR001647">
    <property type="entry name" value="HTH_TetR"/>
</dbReference>
<dbReference type="RefSeq" id="WP_154310229.1">
    <property type="nucleotide sequence ID" value="NZ_JACSQO010000010.1"/>
</dbReference>
<organism evidence="5 6">
    <name type="scientific">Psychrobacillus faecigallinarum</name>
    <dbReference type="NCBI Taxonomy" id="2762235"/>
    <lineage>
        <taxon>Bacteria</taxon>
        <taxon>Bacillati</taxon>
        <taxon>Bacillota</taxon>
        <taxon>Bacilli</taxon>
        <taxon>Bacillales</taxon>
        <taxon>Bacillaceae</taxon>
        <taxon>Psychrobacillus</taxon>
    </lineage>
</organism>
<protein>
    <submittedName>
        <fullName evidence="5">TetR/AcrR family transcriptional regulator</fullName>
    </submittedName>
</protein>
<dbReference type="EMBL" id="JACSQO010000010">
    <property type="protein sequence ID" value="MBD7945711.1"/>
    <property type="molecule type" value="Genomic_DNA"/>
</dbReference>
<dbReference type="Gene3D" id="1.10.357.10">
    <property type="entry name" value="Tetracycline Repressor, domain 2"/>
    <property type="match status" value="1"/>
</dbReference>
<feature type="DNA-binding region" description="H-T-H motif" evidence="3">
    <location>
        <begin position="33"/>
        <end position="52"/>
    </location>
</feature>
<evidence type="ECO:0000256" key="2">
    <source>
        <dbReference type="ARBA" id="ARBA00023125"/>
    </source>
</evidence>
<dbReference type="PANTHER" id="PTHR43479:SF7">
    <property type="entry name" value="TETR-FAMILY TRANSCRIPTIONAL REGULATOR"/>
    <property type="match status" value="1"/>
</dbReference>
<sequence length="195" mass="22923">MGNVFDEMNSRTKKKIQDVFLKLLKEKEFVKISIKDITVNASINRGTFYLHYLDKYDLLEKVEIELLDGLRVHIANINKKDSLEKEQLLEVAGFSMEVFRYIEMYKEQFIVLLSKNNTSGFHLRLKSFFIEQFEDNYYATDLSSIDSSIPTDYLSAFASSSILGLVEHWLSQNERETPEELAHLYRKILKFIKMI</sequence>
<evidence type="ECO:0000256" key="3">
    <source>
        <dbReference type="PROSITE-ProRule" id="PRU00335"/>
    </source>
</evidence>
<evidence type="ECO:0000313" key="5">
    <source>
        <dbReference type="EMBL" id="MBD7945711.1"/>
    </source>
</evidence>
<evidence type="ECO:0000259" key="4">
    <source>
        <dbReference type="PROSITE" id="PS50977"/>
    </source>
</evidence>
<dbReference type="Pfam" id="PF14278">
    <property type="entry name" value="TetR_C_8"/>
    <property type="match status" value="1"/>
</dbReference>
<keyword evidence="1" id="KW-0678">Repressor</keyword>
<dbReference type="Proteomes" id="UP000640786">
    <property type="component" value="Unassembled WGS sequence"/>
</dbReference>
<keyword evidence="2 3" id="KW-0238">DNA-binding</keyword>